<proteinExistence type="predicted"/>
<name>A0A2J0UGT9_STEMA</name>
<sequence length="76" mass="8129">MAAWDEMERSSRPAAMPRIEIDLPQVVSDTLCDAAAAAGIPPAELLADALRCLPAFQRALAARPERLPAFANSPRS</sequence>
<protein>
    <submittedName>
        <fullName evidence="1">Uncharacterized protein</fullName>
    </submittedName>
</protein>
<dbReference type="Proteomes" id="UP000230167">
    <property type="component" value="Unassembled WGS sequence"/>
</dbReference>
<reference evidence="1 2" key="1">
    <citation type="journal article" date="2017" name="Front. Microbiol.">
        <title>Double-Face Meets the Bacterial World: The Opportunistic Pathogen Stenotrophomonas maltophilia.</title>
        <authorList>
            <person name="Lira F."/>
            <person name="Berg G."/>
            <person name="Martinez J.L."/>
        </authorList>
    </citation>
    <scope>NUCLEOTIDE SEQUENCE [LARGE SCALE GENOMIC DNA]</scope>
    <source>
        <strain evidence="1 2">EA1</strain>
    </source>
</reference>
<evidence type="ECO:0000313" key="1">
    <source>
        <dbReference type="EMBL" id="PJL34071.1"/>
    </source>
</evidence>
<gene>
    <name evidence="1" type="ORF">B9Y64_02970</name>
</gene>
<comment type="caution">
    <text evidence="1">The sequence shown here is derived from an EMBL/GenBank/DDBJ whole genome shotgun (WGS) entry which is preliminary data.</text>
</comment>
<organism evidence="1 2">
    <name type="scientific">Stenotrophomonas maltophilia</name>
    <name type="common">Pseudomonas maltophilia</name>
    <name type="synonym">Xanthomonas maltophilia</name>
    <dbReference type="NCBI Taxonomy" id="40324"/>
    <lineage>
        <taxon>Bacteria</taxon>
        <taxon>Pseudomonadati</taxon>
        <taxon>Pseudomonadota</taxon>
        <taxon>Gammaproteobacteria</taxon>
        <taxon>Lysobacterales</taxon>
        <taxon>Lysobacteraceae</taxon>
        <taxon>Stenotrophomonas</taxon>
        <taxon>Stenotrophomonas maltophilia group</taxon>
    </lineage>
</organism>
<dbReference type="EMBL" id="NEQV01000001">
    <property type="protein sequence ID" value="PJL34071.1"/>
    <property type="molecule type" value="Genomic_DNA"/>
</dbReference>
<accession>A0A2J0UGT9</accession>
<evidence type="ECO:0000313" key="2">
    <source>
        <dbReference type="Proteomes" id="UP000230167"/>
    </source>
</evidence>
<dbReference type="AlphaFoldDB" id="A0A2J0UGT9"/>